<keyword evidence="7" id="KW-0325">Glycoprotein</keyword>
<dbReference type="EC" id="3.2.1.-" evidence="11"/>
<dbReference type="GO" id="GO:0016787">
    <property type="term" value="F:hydrolase activity"/>
    <property type="evidence" value="ECO:0007669"/>
    <property type="project" value="UniProtKB-KW"/>
</dbReference>
<evidence type="ECO:0000256" key="10">
    <source>
        <dbReference type="ARBA" id="ARBA00048605"/>
    </source>
</evidence>
<evidence type="ECO:0000256" key="9">
    <source>
        <dbReference type="ARBA" id="ARBA00047669"/>
    </source>
</evidence>
<organism evidence="12 13">
    <name type="scientific">Macrophomina phaseolina</name>
    <dbReference type="NCBI Taxonomy" id="35725"/>
    <lineage>
        <taxon>Eukaryota</taxon>
        <taxon>Fungi</taxon>
        <taxon>Dikarya</taxon>
        <taxon>Ascomycota</taxon>
        <taxon>Pezizomycotina</taxon>
        <taxon>Dothideomycetes</taxon>
        <taxon>Dothideomycetes incertae sedis</taxon>
        <taxon>Botryosphaeriales</taxon>
        <taxon>Botryosphaeriaceae</taxon>
        <taxon>Macrophomina</taxon>
    </lineage>
</organism>
<evidence type="ECO:0000256" key="3">
    <source>
        <dbReference type="ARBA" id="ARBA00007658"/>
    </source>
</evidence>
<evidence type="ECO:0000256" key="5">
    <source>
        <dbReference type="ARBA" id="ARBA00022801"/>
    </source>
</evidence>
<dbReference type="InterPro" id="IPR050749">
    <property type="entry name" value="Glycosyl_Hydrolase_47"/>
</dbReference>
<dbReference type="PANTHER" id="PTHR11742">
    <property type="entry name" value="MANNOSYL-OLIGOSACCHARIDE ALPHA-1,2-MANNOSIDASE-RELATED"/>
    <property type="match status" value="1"/>
</dbReference>
<keyword evidence="6" id="KW-1015">Disulfide bond</keyword>
<dbReference type="InterPro" id="IPR012341">
    <property type="entry name" value="6hp_glycosidase-like_sf"/>
</dbReference>
<dbReference type="Pfam" id="PF01532">
    <property type="entry name" value="Glyco_hydro_47"/>
    <property type="match status" value="1"/>
</dbReference>
<evidence type="ECO:0000256" key="7">
    <source>
        <dbReference type="ARBA" id="ARBA00023180"/>
    </source>
</evidence>
<dbReference type="InterPro" id="IPR001382">
    <property type="entry name" value="Glyco_hydro_47"/>
</dbReference>
<reference evidence="12 13" key="1">
    <citation type="journal article" date="2021" name="Nat. Commun.">
        <title>Genetic determinants of endophytism in the Arabidopsis root mycobiome.</title>
        <authorList>
            <person name="Mesny F."/>
            <person name="Miyauchi S."/>
            <person name="Thiergart T."/>
            <person name="Pickel B."/>
            <person name="Atanasova L."/>
            <person name="Karlsson M."/>
            <person name="Huettel B."/>
            <person name="Barry K.W."/>
            <person name="Haridas S."/>
            <person name="Chen C."/>
            <person name="Bauer D."/>
            <person name="Andreopoulos W."/>
            <person name="Pangilinan J."/>
            <person name="LaButti K."/>
            <person name="Riley R."/>
            <person name="Lipzen A."/>
            <person name="Clum A."/>
            <person name="Drula E."/>
            <person name="Henrissat B."/>
            <person name="Kohler A."/>
            <person name="Grigoriev I.V."/>
            <person name="Martin F.M."/>
            <person name="Hacquard S."/>
        </authorList>
    </citation>
    <scope>NUCLEOTIDE SEQUENCE [LARGE SCALE GENOMIC DNA]</scope>
    <source>
        <strain evidence="12 13">MPI-SDFR-AT-0080</strain>
    </source>
</reference>
<evidence type="ECO:0000256" key="4">
    <source>
        <dbReference type="ARBA" id="ARBA00022729"/>
    </source>
</evidence>
<keyword evidence="8 11" id="KW-0326">Glycosidase</keyword>
<comment type="pathway">
    <text evidence="2">Protein modification; protein glycosylation.</text>
</comment>
<evidence type="ECO:0000256" key="8">
    <source>
        <dbReference type="ARBA" id="ARBA00023295"/>
    </source>
</evidence>
<dbReference type="PRINTS" id="PR00747">
    <property type="entry name" value="GLYHDRLASE47"/>
</dbReference>
<comment type="cofactor">
    <cofactor evidence="1">
        <name>Ca(2+)</name>
        <dbReference type="ChEBI" id="CHEBI:29108"/>
    </cofactor>
</comment>
<keyword evidence="5 11" id="KW-0378">Hydrolase</keyword>
<evidence type="ECO:0000256" key="6">
    <source>
        <dbReference type="ARBA" id="ARBA00023157"/>
    </source>
</evidence>
<keyword evidence="4" id="KW-0732">Signal</keyword>
<dbReference type="InterPro" id="IPR036026">
    <property type="entry name" value="Seven-hairpin_glycosidases"/>
</dbReference>
<name>A0ABQ8GGY0_9PEZI</name>
<sequence>MRLDTLLKLGAVAPALLETATASRHAVPHLGLAPRQEDLIPTPEENERAAQIKDIFTTAWEGYFEYAYPNDELLPVNRTFENYYNGWGLTVVDALSTASVMDLQSIVDRSLEFIPTIDYTNDSTDSLCSLFETNIRHLAGLLSAHDLLTGPLADLVKNQTQADSLLKQAQTLADTIKFGFDTPTGIPSNNLYINNRTTDNSTDNNIAQVGTLVLEWTRLSDLTGDPQYGKLAQRGQSYLVNPQGSFGQPYPGLIGIEINITTGRFTRDLGGWVGGVDSFYEYLIKMYVYDPTRFEYYKDRWVTAVESTMTYLESHPDSRPDLTFLALHNGSRIIGYSQHLACFDGGNFILGGLVLQEQRYIDFGLKLVDGCEAIYNETLTGLGPDLFRWIPLNKNQTQNRPLPANQTTFYRRAGFWIQDGNYGLGPEALESFYYAYRATGDKKYQDYIWAAVQNLRTFTRVGGGYSILNDVNAPAGGGFGNYQPSFFLAETLKYAYLAHAPQMPVQVSGRETPEAQEWVFNTEAHPMLVVRNATYASGAGKTVGTKMRSREVRLHL</sequence>
<evidence type="ECO:0000313" key="12">
    <source>
        <dbReference type="EMBL" id="KAH7055695.1"/>
    </source>
</evidence>
<accession>A0ABQ8GGY0</accession>
<protein>
    <recommendedName>
        <fullName evidence="11">alpha-1,2-Mannosidase</fullName>
        <ecNumber evidence="11">3.2.1.-</ecNumber>
    </recommendedName>
</protein>
<comment type="catalytic activity">
    <reaction evidence="9">
        <text>N(4)-(alpha-D-Man-(1-&gt;2)-alpha-D-Man-(1-&gt;2)-alpha-D-Man-(1-&gt;3)-[alpha-D-Man-(1-&gt;3)-[alpha-D-Man-(1-&gt;2)-alpha-D-Man-(1-&gt;6)]-alpha-D-Man-(1-&gt;6)]-beta-D-Man-(1-&gt;4)-beta-D-GlcNAc-(1-&gt;4)-beta-D-GlcNAc)-L-asparaginyl-[protein] (N-glucan mannose isomer 8A1,2,3B1,3) + 3 H2O = N(4)-(alpha-D-Man-(1-&gt;3)-[alpha-D-Man-(1-&gt;3)-[alpha-D-Man-(1-&gt;6)]-alpha-D-Man-(1-&gt;6)]-beta-D-Man-(1-&gt;4)-beta-D-GlcNAc-(1-&gt;4)-beta-D-GlcNAc)-L-asparaginyl-[protein] (N-glucan mannose isomer 5A1,2) + 3 beta-D-mannose</text>
        <dbReference type="Rhea" id="RHEA:56028"/>
        <dbReference type="Rhea" id="RHEA-COMP:14358"/>
        <dbReference type="Rhea" id="RHEA-COMP:14367"/>
        <dbReference type="ChEBI" id="CHEBI:15377"/>
        <dbReference type="ChEBI" id="CHEBI:28563"/>
        <dbReference type="ChEBI" id="CHEBI:59087"/>
        <dbReference type="ChEBI" id="CHEBI:60628"/>
        <dbReference type="EC" id="3.2.1.113"/>
    </reaction>
</comment>
<comment type="caution">
    <text evidence="12">The sequence shown here is derived from an EMBL/GenBank/DDBJ whole genome shotgun (WGS) entry which is preliminary data.</text>
</comment>
<keyword evidence="13" id="KW-1185">Reference proteome</keyword>
<dbReference type="EMBL" id="JAGTJR010000008">
    <property type="protein sequence ID" value="KAH7055695.1"/>
    <property type="molecule type" value="Genomic_DNA"/>
</dbReference>
<dbReference type="PANTHER" id="PTHR11742:SF101">
    <property type="entry name" value="MANNOSYL-OLIGOSACCHARIDE ALPHA-1,2-MANNOSIDASE 1B"/>
    <property type="match status" value="1"/>
</dbReference>
<dbReference type="Gene3D" id="1.50.10.10">
    <property type="match status" value="1"/>
</dbReference>
<dbReference type="SUPFAM" id="SSF48225">
    <property type="entry name" value="Seven-hairpin glycosidases"/>
    <property type="match status" value="1"/>
</dbReference>
<evidence type="ECO:0000256" key="11">
    <source>
        <dbReference type="RuleBase" id="RU361193"/>
    </source>
</evidence>
<proteinExistence type="inferred from homology"/>
<gene>
    <name evidence="12" type="ORF">B0J12DRAFT_427306</name>
</gene>
<evidence type="ECO:0000313" key="13">
    <source>
        <dbReference type="Proteomes" id="UP000774617"/>
    </source>
</evidence>
<evidence type="ECO:0000256" key="2">
    <source>
        <dbReference type="ARBA" id="ARBA00004922"/>
    </source>
</evidence>
<comment type="catalytic activity">
    <reaction evidence="10">
        <text>N(4)-(alpha-D-Man-(1-&gt;2)-alpha-D-Man-(1-&gt;2)-alpha-D-Man-(1-&gt;3)-[alpha-D-Man-(1-&gt;2)-alpha-D-Man-(1-&gt;3)-[alpha-D-Man-(1-&gt;2)-alpha-D-Man-(1-&gt;6)]-alpha-D-Man-(1-&gt;6)]-beta-D-Man-(1-&gt;4)-beta-D-GlcNAc-(1-&gt;4)-beta-D-GlcNAc)-L-asparaginyl-[protein] (N-glucan mannose isomer 9A1,2,3B1,2,3) + 4 H2O = N(4)-(alpha-D-Man-(1-&gt;3)-[alpha-D-Man-(1-&gt;3)-[alpha-D-Man-(1-&gt;6)]-alpha-D-Man-(1-&gt;6)]-beta-D-Man-(1-&gt;4)-beta-D-GlcNAc-(1-&gt;4)-beta-D-GlcNAc)-L-asparaginyl-[protein] (N-glucan mannose isomer 5A1,2) + 4 beta-D-mannose</text>
        <dbReference type="Rhea" id="RHEA:56008"/>
        <dbReference type="Rhea" id="RHEA-COMP:14356"/>
        <dbReference type="Rhea" id="RHEA-COMP:14367"/>
        <dbReference type="ChEBI" id="CHEBI:15377"/>
        <dbReference type="ChEBI" id="CHEBI:28563"/>
        <dbReference type="ChEBI" id="CHEBI:59087"/>
        <dbReference type="ChEBI" id="CHEBI:139493"/>
        <dbReference type="EC" id="3.2.1.113"/>
    </reaction>
</comment>
<evidence type="ECO:0000256" key="1">
    <source>
        <dbReference type="ARBA" id="ARBA00001913"/>
    </source>
</evidence>
<comment type="similarity">
    <text evidence="3 11">Belongs to the glycosyl hydrolase 47 family.</text>
</comment>
<dbReference type="Proteomes" id="UP000774617">
    <property type="component" value="Unassembled WGS sequence"/>
</dbReference>